<dbReference type="Proteomes" id="UP001234989">
    <property type="component" value="Chromosome 1"/>
</dbReference>
<dbReference type="PANTHER" id="PTHR46148">
    <property type="entry name" value="CHROMO DOMAIN-CONTAINING PROTEIN"/>
    <property type="match status" value="1"/>
</dbReference>
<sequence length="166" mass="18653">MAPYEALYGDRCRSPIGWFEVGEAALIGPDSVHETMEKVQLIRDKLKIAQSHQKSYADVGNVAYELELRAELAAVHTVFHISLLKKCVGDPTSIVPIERVAVNDSLTYEEVPVEIPDRQVCRLKNKEVASVKILWKSQSVEGATWEEETVMMAKYPNLFPFDFVSG</sequence>
<dbReference type="Pfam" id="PF24626">
    <property type="entry name" value="SH3_Tf2-1"/>
    <property type="match status" value="1"/>
</dbReference>
<organism evidence="2 3">
    <name type="scientific">Solanum verrucosum</name>
    <dbReference type="NCBI Taxonomy" id="315347"/>
    <lineage>
        <taxon>Eukaryota</taxon>
        <taxon>Viridiplantae</taxon>
        <taxon>Streptophyta</taxon>
        <taxon>Embryophyta</taxon>
        <taxon>Tracheophyta</taxon>
        <taxon>Spermatophyta</taxon>
        <taxon>Magnoliopsida</taxon>
        <taxon>eudicotyledons</taxon>
        <taxon>Gunneridae</taxon>
        <taxon>Pentapetalae</taxon>
        <taxon>asterids</taxon>
        <taxon>lamiids</taxon>
        <taxon>Solanales</taxon>
        <taxon>Solanaceae</taxon>
        <taxon>Solanoideae</taxon>
        <taxon>Solaneae</taxon>
        <taxon>Solanum</taxon>
    </lineage>
</organism>
<proteinExistence type="predicted"/>
<evidence type="ECO:0000313" key="3">
    <source>
        <dbReference type="Proteomes" id="UP001234989"/>
    </source>
</evidence>
<dbReference type="EMBL" id="CP133612">
    <property type="protein sequence ID" value="WMV09924.1"/>
    <property type="molecule type" value="Genomic_DNA"/>
</dbReference>
<evidence type="ECO:0000313" key="2">
    <source>
        <dbReference type="EMBL" id="WMV09924.1"/>
    </source>
</evidence>
<dbReference type="AlphaFoldDB" id="A0AAF0T9K0"/>
<dbReference type="InterPro" id="IPR056924">
    <property type="entry name" value="SH3_Tf2-1"/>
</dbReference>
<reference evidence="2" key="1">
    <citation type="submission" date="2023-08" db="EMBL/GenBank/DDBJ databases">
        <title>A de novo genome assembly of Solanum verrucosum Schlechtendal, a Mexican diploid species geographically isolated from the other diploid A-genome species in potato relatives.</title>
        <authorList>
            <person name="Hosaka K."/>
        </authorList>
    </citation>
    <scope>NUCLEOTIDE SEQUENCE</scope>
    <source>
        <tissue evidence="2">Young leaves</tissue>
    </source>
</reference>
<gene>
    <name evidence="2" type="ORF">MTR67_003309</name>
</gene>
<name>A0AAF0T9K0_SOLVR</name>
<evidence type="ECO:0000259" key="1">
    <source>
        <dbReference type="Pfam" id="PF24626"/>
    </source>
</evidence>
<dbReference type="PANTHER" id="PTHR46148:SF56">
    <property type="entry name" value="RETROTRANSPOSON PROTEIN"/>
    <property type="match status" value="1"/>
</dbReference>
<feature type="domain" description="Tf2-1-like SH3-like" evidence="1">
    <location>
        <begin position="58"/>
        <end position="88"/>
    </location>
</feature>
<keyword evidence="3" id="KW-1185">Reference proteome</keyword>
<protein>
    <recommendedName>
        <fullName evidence="1">Tf2-1-like SH3-like domain-containing protein</fullName>
    </recommendedName>
</protein>
<accession>A0AAF0T9K0</accession>